<feature type="compositionally biased region" description="Polar residues" evidence="1">
    <location>
        <begin position="183"/>
        <end position="192"/>
    </location>
</feature>
<sequence length="1053" mass="114623">MSTERAGLFSRQPPSTAPQIIHDHIDPTDSSNMTYNSSYQSHDQEEQILVHFNEHPYDNFEQNRTERWENEAPFAAHRASTRSSTKSYSARMTRQKSRRRELRGKQGKPGITVDTSFTRHRGGAPHQVYPQGDSRSSGSIRKSPWFGLGRSSTRNKGLGITKGTPQPEVTPRAKSSVDRNDATAVSLTSSGKPWQDISPWDRRIPIGISVPTESISDFSSYQPPRPRAASDATVVTPSIIITPAAAMQSVWSPDTPFTESDYTPSVYSRHPFPSNNTDVPPVPSLPVGLPETSGITFGIESRSEADGTYNHIRNDTLDSAGTAFEEYDDSGGKDRIMSSGTMFEEDETPLQERTIDTSLAIDTSLVPTPRRSQGWWNVITTPFVTTPNTATWRSGDRTPEVPTLPSQFGSNKEIVPVLSVTTSPPVSSTQAASGTASHVEKQSQAETDDHQDVRTITVNTNFASTTQQSVEQTDSTTNRTVASPGSVMSASPILGTAAMGTVLMPRQVEEQPRNININIELQDRRPIVNSQTVAANGMTSTQYTSTFAPATQSNNAPTQQARHSPQPLPVFAPPPTSAQKVSHFSYDNLSRSSSTASSPDLKKAKKHRKVGNLTSMLSFGKRKFSKPAGQDEKKKTKKRGVCFWGCCCCLVFILILAILIPVVVILVRKNNNDNPTSTTPSMTPIPDGGSQWLDIPNLPPMPTGILTVAQPEAVEEESGCVAPTTLWSCALPKELQASVAPNKPDQPNFRIEITFENGTSAQLPTSKRMARAVNPVSAGAFIRSHLLRLRAAASPSPAPPSTADMRFLGQTTDGNSAPFEGEATPLFLSFQEAKASTSRLAVRDDPSDPTNITAVIPPPMLNSDGTAAPANLVPLPSGQPLRLYNRGKDNEYYGFYTYFDRSIFLKQINGTNRGGNPADTDGGSTREAAKLRCTYAQSRFLVQIWTRSKDSKPLLQSSTANSSDAFKRPGTFPYPVTFTLDRHGGDAAKKNLYCYEMEEDGTIRDDAASRSFQFEDRAFGGNLVNGTQGRTSVSGPIDGGTGGCRCQWQNWLS</sequence>
<feature type="region of interest" description="Disordered" evidence="1">
    <location>
        <begin position="73"/>
        <end position="198"/>
    </location>
</feature>
<dbReference type="GeneID" id="13280804"/>
<feature type="compositionally biased region" description="Basic and acidic residues" evidence="1">
    <location>
        <begin position="438"/>
        <end position="453"/>
    </location>
</feature>
<keyword evidence="2" id="KW-0812">Transmembrane</keyword>
<feature type="transmembrane region" description="Helical" evidence="2">
    <location>
        <begin position="641"/>
        <end position="667"/>
    </location>
</feature>
<evidence type="ECO:0000313" key="3">
    <source>
        <dbReference type="EMBL" id="CBX95304.1"/>
    </source>
</evidence>
<dbReference type="OMA" id="SPWDRRI"/>
<dbReference type="Proteomes" id="UP000002668">
    <property type="component" value="Genome"/>
</dbReference>
<name>E4ZX94_LEPMJ</name>
<feature type="compositionally biased region" description="Polar residues" evidence="1">
    <location>
        <begin position="81"/>
        <end position="92"/>
    </location>
</feature>
<dbReference type="InParanoid" id="E4ZX94"/>
<feature type="compositionally biased region" description="Polar residues" evidence="1">
    <location>
        <begin position="577"/>
        <end position="598"/>
    </location>
</feature>
<keyword evidence="2" id="KW-1133">Transmembrane helix</keyword>
<gene>
    <name evidence="3" type="ORF">LEMA_P024560.1</name>
</gene>
<dbReference type="OrthoDB" id="10259622at2759"/>
<keyword evidence="4" id="KW-1185">Reference proteome</keyword>
<reference evidence="4" key="1">
    <citation type="journal article" date="2011" name="Nat. Commun.">
        <title>Effector diversification within compartments of the Leptosphaeria maculans genome affected by Repeat-Induced Point mutations.</title>
        <authorList>
            <person name="Rouxel T."/>
            <person name="Grandaubert J."/>
            <person name="Hane J.K."/>
            <person name="Hoede C."/>
            <person name="van de Wouw A.P."/>
            <person name="Couloux A."/>
            <person name="Dominguez V."/>
            <person name="Anthouard V."/>
            <person name="Bally P."/>
            <person name="Bourras S."/>
            <person name="Cozijnsen A.J."/>
            <person name="Ciuffetti L.M."/>
            <person name="Degrave A."/>
            <person name="Dilmaghani A."/>
            <person name="Duret L."/>
            <person name="Fudal I."/>
            <person name="Goodwin S.B."/>
            <person name="Gout L."/>
            <person name="Glaser N."/>
            <person name="Linglin J."/>
            <person name="Kema G.H.J."/>
            <person name="Lapalu N."/>
            <person name="Lawrence C.B."/>
            <person name="May K."/>
            <person name="Meyer M."/>
            <person name="Ollivier B."/>
            <person name="Poulain J."/>
            <person name="Schoch C.L."/>
            <person name="Simon A."/>
            <person name="Spatafora J.W."/>
            <person name="Stachowiak A."/>
            <person name="Turgeon B.G."/>
            <person name="Tyler B.M."/>
            <person name="Vincent D."/>
            <person name="Weissenbach J."/>
            <person name="Amselem J."/>
            <person name="Quesneville H."/>
            <person name="Oliver R.P."/>
            <person name="Wincker P."/>
            <person name="Balesdent M.-H."/>
            <person name="Howlett B.J."/>
        </authorList>
    </citation>
    <scope>NUCLEOTIDE SEQUENCE [LARGE SCALE GENOMIC DNA]</scope>
    <source>
        <strain evidence="4">JN3 / isolate v23.1.3 / race Av1-4-5-6-7-8</strain>
    </source>
</reference>
<dbReference type="VEuPathDB" id="FungiDB:LEMA_P024560.1"/>
<dbReference type="HOGENOM" id="CLU_004045_0_0_1"/>
<feature type="region of interest" description="Disordered" evidence="1">
    <location>
        <begin position="548"/>
        <end position="608"/>
    </location>
</feature>
<dbReference type="EMBL" id="FP929127">
    <property type="protein sequence ID" value="CBX95304.1"/>
    <property type="molecule type" value="Genomic_DNA"/>
</dbReference>
<feature type="compositionally biased region" description="Pro residues" evidence="1">
    <location>
        <begin position="566"/>
        <end position="576"/>
    </location>
</feature>
<feature type="region of interest" description="Disordered" evidence="1">
    <location>
        <begin position="421"/>
        <end position="492"/>
    </location>
</feature>
<dbReference type="eggNOG" id="ENOG502SB2Z">
    <property type="taxonomic scope" value="Eukaryota"/>
</dbReference>
<feature type="compositionally biased region" description="Basic residues" evidence="1">
    <location>
        <begin position="93"/>
        <end position="106"/>
    </location>
</feature>
<feature type="region of interest" description="Disordered" evidence="1">
    <location>
        <begin position="1"/>
        <end position="20"/>
    </location>
</feature>
<dbReference type="STRING" id="985895.E4ZX94"/>
<accession>E4ZX94</accession>
<dbReference type="AlphaFoldDB" id="E4ZX94"/>
<feature type="compositionally biased region" description="Polar residues" evidence="1">
    <location>
        <begin position="454"/>
        <end position="489"/>
    </location>
</feature>
<feature type="compositionally biased region" description="Low complexity" evidence="1">
    <location>
        <begin position="673"/>
        <end position="687"/>
    </location>
</feature>
<feature type="region of interest" description="Disordered" evidence="1">
    <location>
        <begin position="673"/>
        <end position="694"/>
    </location>
</feature>
<evidence type="ECO:0000256" key="2">
    <source>
        <dbReference type="SAM" id="Phobius"/>
    </source>
</evidence>
<feature type="compositionally biased region" description="Polar residues" evidence="1">
    <location>
        <begin position="548"/>
        <end position="563"/>
    </location>
</feature>
<evidence type="ECO:0000313" key="4">
    <source>
        <dbReference type="Proteomes" id="UP000002668"/>
    </source>
</evidence>
<keyword evidence="2" id="KW-0472">Membrane</keyword>
<organism evidence="4">
    <name type="scientific">Leptosphaeria maculans (strain JN3 / isolate v23.1.3 / race Av1-4-5-6-7-8)</name>
    <name type="common">Blackleg fungus</name>
    <name type="synonym">Phoma lingam</name>
    <dbReference type="NCBI Taxonomy" id="985895"/>
    <lineage>
        <taxon>Eukaryota</taxon>
        <taxon>Fungi</taxon>
        <taxon>Dikarya</taxon>
        <taxon>Ascomycota</taxon>
        <taxon>Pezizomycotina</taxon>
        <taxon>Dothideomycetes</taxon>
        <taxon>Pleosporomycetidae</taxon>
        <taxon>Pleosporales</taxon>
        <taxon>Pleosporineae</taxon>
        <taxon>Leptosphaeriaceae</taxon>
        <taxon>Plenodomus</taxon>
        <taxon>Plenodomus lingam/Leptosphaeria maculans species complex</taxon>
    </lineage>
</organism>
<evidence type="ECO:0000256" key="1">
    <source>
        <dbReference type="SAM" id="MobiDB-lite"/>
    </source>
</evidence>
<evidence type="ECO:0008006" key="5">
    <source>
        <dbReference type="Google" id="ProtNLM"/>
    </source>
</evidence>
<protein>
    <recommendedName>
        <fullName evidence="5">Glycoprotease family protein</fullName>
    </recommendedName>
</protein>
<proteinExistence type="predicted"/>